<protein>
    <submittedName>
        <fullName evidence="2">(2Fe-2S)-binding protein</fullName>
    </submittedName>
</protein>
<proteinExistence type="predicted"/>
<evidence type="ECO:0000313" key="3">
    <source>
        <dbReference type="Proteomes" id="UP001500190"/>
    </source>
</evidence>
<name>A0ABN2DN99_9ACTN</name>
<dbReference type="RefSeq" id="WP_344190804.1">
    <property type="nucleotide sequence ID" value="NZ_BAAAND010000004.1"/>
</dbReference>
<organism evidence="2 3">
    <name type="scientific">Kribbella karoonensis</name>
    <dbReference type="NCBI Taxonomy" id="324851"/>
    <lineage>
        <taxon>Bacteria</taxon>
        <taxon>Bacillati</taxon>
        <taxon>Actinomycetota</taxon>
        <taxon>Actinomycetes</taxon>
        <taxon>Propionibacteriales</taxon>
        <taxon>Kribbellaceae</taxon>
        <taxon>Kribbella</taxon>
    </lineage>
</organism>
<reference evidence="2 3" key="1">
    <citation type="journal article" date="2019" name="Int. J. Syst. Evol. Microbiol.">
        <title>The Global Catalogue of Microorganisms (GCM) 10K type strain sequencing project: providing services to taxonomists for standard genome sequencing and annotation.</title>
        <authorList>
            <consortium name="The Broad Institute Genomics Platform"/>
            <consortium name="The Broad Institute Genome Sequencing Center for Infectious Disease"/>
            <person name="Wu L."/>
            <person name="Ma J."/>
        </authorList>
    </citation>
    <scope>NUCLEOTIDE SEQUENCE [LARGE SCALE GENOMIC DNA]</scope>
    <source>
        <strain evidence="2 3">JCM 14304</strain>
    </source>
</reference>
<dbReference type="Pfam" id="PF11575">
    <property type="entry name" value="FhuF_C"/>
    <property type="match status" value="1"/>
</dbReference>
<feature type="domain" description="Ferric siderophore reductase C-terminal" evidence="1">
    <location>
        <begin position="196"/>
        <end position="219"/>
    </location>
</feature>
<dbReference type="InterPro" id="IPR024726">
    <property type="entry name" value="FhuF_C"/>
</dbReference>
<comment type="caution">
    <text evidence="2">The sequence shown here is derived from an EMBL/GenBank/DDBJ whole genome shotgun (WGS) entry which is preliminary data.</text>
</comment>
<dbReference type="Proteomes" id="UP001500190">
    <property type="component" value="Unassembled WGS sequence"/>
</dbReference>
<accession>A0ABN2DN99</accession>
<evidence type="ECO:0000313" key="2">
    <source>
        <dbReference type="EMBL" id="GAA1581342.1"/>
    </source>
</evidence>
<evidence type="ECO:0000259" key="1">
    <source>
        <dbReference type="Pfam" id="PF11575"/>
    </source>
</evidence>
<dbReference type="EMBL" id="BAAAND010000004">
    <property type="protein sequence ID" value="GAA1581342.1"/>
    <property type="molecule type" value="Genomic_DNA"/>
</dbReference>
<sequence length="226" mass="23769">MTLFAALGPFFSVEQHAAPTPKPPWHRLSELVDDPAILADRIAHTRAYLGTASGQPAEAIEVRVAASVTHLGLVARIISPALAAVVLEDRVPDLALDHLHWQPVLGGAFPLSLPPIPPAGGDLHRELFDGPLPAIAQAFELSDHILTGNVASAVNGAATALSNADPTLATRAHTVTTDLLALPPLRDAHTPDPFRRRSCCLIYRAAPNHKGPLCGDCVLTTAHGKG</sequence>
<gene>
    <name evidence="2" type="ORF">GCM10009742_27370</name>
</gene>
<keyword evidence="3" id="KW-1185">Reference proteome</keyword>